<comment type="caution">
    <text evidence="2">The sequence shown here is derived from an EMBL/GenBank/DDBJ whole genome shotgun (WGS) entry which is preliminary data.</text>
</comment>
<evidence type="ECO:0000313" key="5">
    <source>
        <dbReference type="Proteomes" id="UP000287962"/>
    </source>
</evidence>
<dbReference type="EMBL" id="PEMD01000045">
    <property type="protein sequence ID" value="RTH34197.1"/>
    <property type="molecule type" value="Genomic_DNA"/>
</dbReference>
<accession>A0A430SCN1</accession>
<feature type="compositionally biased region" description="Basic and acidic residues" evidence="1">
    <location>
        <begin position="107"/>
        <end position="117"/>
    </location>
</feature>
<feature type="region of interest" description="Disordered" evidence="1">
    <location>
        <begin position="85"/>
        <end position="117"/>
    </location>
</feature>
<dbReference type="RefSeq" id="WP_126164528.1">
    <property type="nucleotide sequence ID" value="NZ_PELO01000054.1"/>
</dbReference>
<evidence type="ECO:0000256" key="1">
    <source>
        <dbReference type="SAM" id="MobiDB-lite"/>
    </source>
</evidence>
<reference evidence="3" key="1">
    <citation type="submission" date="2017-10" db="EMBL/GenBank/DDBJ databases">
        <authorList>
            <person name="Wilpiszeski R.L."/>
            <person name="Zhidan Z."/>
            <person name="House C.H."/>
        </authorList>
    </citation>
    <scope>NUCLEOTIDE SEQUENCE</scope>
    <source>
        <strain evidence="3">12_S12</strain>
    </source>
</reference>
<evidence type="ECO:0000313" key="3">
    <source>
        <dbReference type="EMBL" id="RTI08966.1"/>
    </source>
</evidence>
<dbReference type="EMBL" id="PEML01000063">
    <property type="protein sequence ID" value="RTI08966.1"/>
    <property type="molecule type" value="Genomic_DNA"/>
</dbReference>
<protein>
    <submittedName>
        <fullName evidence="2">Uncharacterized protein</fullName>
    </submittedName>
</protein>
<dbReference type="AlphaFoldDB" id="A0A430SCN1"/>
<organism evidence="2 4">
    <name type="scientific">Thermus scotoductus</name>
    <dbReference type="NCBI Taxonomy" id="37636"/>
    <lineage>
        <taxon>Bacteria</taxon>
        <taxon>Thermotogati</taxon>
        <taxon>Deinococcota</taxon>
        <taxon>Deinococci</taxon>
        <taxon>Thermales</taxon>
        <taxon>Thermaceae</taxon>
        <taxon>Thermus</taxon>
    </lineage>
</organism>
<keyword evidence="5" id="KW-1185">Reference proteome</keyword>
<sequence length="215" mass="24180">MGVGTSGWGVIPSPSPRATLDENIVRHELTELERAEMEARRKEIYEMLYPLARYGARRNIARVERGGLNQDDVGDEDLADTVSARYESDPLNDDESVDLPPPYTRYAAEHGGESDRTVRRRLRIAEKLHPEVRDYIRGTPLADDQRGLLRLTRLEEPETQLLAARLIVEEGVPPRLAVERARRMAARGGHPGPYNRGPFPGGGLPCYCAKPIFRE</sequence>
<dbReference type="Proteomes" id="UP000286928">
    <property type="component" value="Unassembled WGS sequence"/>
</dbReference>
<proteinExistence type="predicted"/>
<evidence type="ECO:0000313" key="4">
    <source>
        <dbReference type="Proteomes" id="UP000286928"/>
    </source>
</evidence>
<gene>
    <name evidence="3" type="ORF">CSW25_03050</name>
    <name evidence="2" type="ORF">CSW33_02305</name>
</gene>
<evidence type="ECO:0000313" key="2">
    <source>
        <dbReference type="EMBL" id="RTH34197.1"/>
    </source>
</evidence>
<name>A0A430SCN1_THESC</name>
<dbReference type="Gene3D" id="1.10.10.2830">
    <property type="match status" value="1"/>
</dbReference>
<reference evidence="4 5" key="2">
    <citation type="journal article" date="2019" name="Extremophiles">
        <title>Biogeography of thermophiles and predominance of Thermus scotoductus in domestic water heaters.</title>
        <authorList>
            <person name="Wilpiszeski R.L."/>
            <person name="Zhang Z."/>
            <person name="House C.H."/>
        </authorList>
    </citation>
    <scope>NUCLEOTIDE SEQUENCE [LARGE SCALE GENOMIC DNA]</scope>
    <source>
        <strain evidence="3 5">12_S12</strain>
        <strain evidence="2 4">20_S20</strain>
    </source>
</reference>
<dbReference type="Proteomes" id="UP000287962">
    <property type="component" value="Unassembled WGS sequence"/>
</dbReference>